<evidence type="ECO:0000313" key="5">
    <source>
        <dbReference type="Proteomes" id="UP000838686"/>
    </source>
</evidence>
<dbReference type="PROSITE" id="PS50930">
    <property type="entry name" value="HTH_LYTTR"/>
    <property type="match status" value="1"/>
</dbReference>
<dbReference type="SUPFAM" id="SSF52540">
    <property type="entry name" value="P-loop containing nucleoside triphosphate hydrolases"/>
    <property type="match status" value="1"/>
</dbReference>
<keyword evidence="5" id="KW-1185">Reference proteome</keyword>
<gene>
    <name evidence="4" type="ORF">PAECIP111893_01098</name>
</gene>
<dbReference type="InterPro" id="IPR003439">
    <property type="entry name" value="ABC_transporter-like_ATP-bd"/>
</dbReference>
<feature type="domain" description="HTH LytTR-type" evidence="3">
    <location>
        <begin position="248"/>
        <end position="354"/>
    </location>
</feature>
<dbReference type="PIRSF" id="PIRSF036612">
    <property type="entry name" value="ABC_ATP_LytTR"/>
    <property type="match status" value="1"/>
</dbReference>
<comment type="caution">
    <text evidence="4">The sequence shown here is derived from an EMBL/GenBank/DDBJ whole genome shotgun (WGS) entry which is preliminary data.</text>
</comment>
<reference evidence="4" key="1">
    <citation type="submission" date="2022-01" db="EMBL/GenBank/DDBJ databases">
        <authorList>
            <person name="Criscuolo A."/>
        </authorList>
    </citation>
    <scope>NUCLEOTIDE SEQUENCE</scope>
    <source>
        <strain evidence="4">CIP111893</strain>
    </source>
</reference>
<feature type="compositionally biased region" description="Acidic residues" evidence="1">
    <location>
        <begin position="225"/>
        <end position="235"/>
    </location>
</feature>
<evidence type="ECO:0000259" key="2">
    <source>
        <dbReference type="PROSITE" id="PS50893"/>
    </source>
</evidence>
<evidence type="ECO:0000256" key="1">
    <source>
        <dbReference type="SAM" id="MobiDB-lite"/>
    </source>
</evidence>
<evidence type="ECO:0008006" key="6">
    <source>
        <dbReference type="Google" id="ProtNLM"/>
    </source>
</evidence>
<organism evidence="4 5">
    <name type="scientific">Paenibacillus plantiphilus</name>
    <dbReference type="NCBI Taxonomy" id="2905650"/>
    <lineage>
        <taxon>Bacteria</taxon>
        <taxon>Bacillati</taxon>
        <taxon>Bacillota</taxon>
        <taxon>Bacilli</taxon>
        <taxon>Bacillales</taxon>
        <taxon>Paenibacillaceae</taxon>
        <taxon>Paenibacillus</taxon>
    </lineage>
</organism>
<dbReference type="PANTHER" id="PTHR37299:SF1">
    <property type="entry name" value="STAGE 0 SPORULATION PROTEIN A HOMOLOG"/>
    <property type="match status" value="1"/>
</dbReference>
<dbReference type="InterPro" id="IPR027417">
    <property type="entry name" value="P-loop_NTPase"/>
</dbReference>
<dbReference type="Gene3D" id="2.40.50.1020">
    <property type="entry name" value="LytTr DNA-binding domain"/>
    <property type="match status" value="1"/>
</dbReference>
<dbReference type="Proteomes" id="UP000838686">
    <property type="component" value="Unassembled WGS sequence"/>
</dbReference>
<evidence type="ECO:0000259" key="3">
    <source>
        <dbReference type="PROSITE" id="PS50930"/>
    </source>
</evidence>
<name>A0ABN8G7J0_9BACL</name>
<dbReference type="SMART" id="SM00850">
    <property type="entry name" value="LytTR"/>
    <property type="match status" value="1"/>
</dbReference>
<feature type="domain" description="ABC transporter" evidence="2">
    <location>
        <begin position="1"/>
        <end position="227"/>
    </location>
</feature>
<dbReference type="RefSeq" id="WP_236339468.1">
    <property type="nucleotide sequence ID" value="NZ_CAKMMF010000005.1"/>
</dbReference>
<dbReference type="InterPro" id="IPR007492">
    <property type="entry name" value="LytTR_DNA-bd_dom"/>
</dbReference>
<dbReference type="PROSITE" id="PS50893">
    <property type="entry name" value="ABC_TRANSPORTER_2"/>
    <property type="match status" value="1"/>
</dbReference>
<dbReference type="Gene3D" id="3.40.50.300">
    <property type="entry name" value="P-loop containing nucleotide triphosphate hydrolases"/>
    <property type="match status" value="1"/>
</dbReference>
<evidence type="ECO:0000313" key="4">
    <source>
        <dbReference type="EMBL" id="CAH1198775.1"/>
    </source>
</evidence>
<sequence length="354" mass="40159">MNILDVDRIVDQDRGTDEITDVIEVRSGQCVVIQCNHNIGITFIRSLMVENVSSGCRVSFRGELLPLVGPAAVKRAGICCLDDGLYERLKVRDCLLFWAELHDVRTPIEDMLSQIGLSGKANERISKLSYSEKRLLSFARSILHDPDLIIWEDPEQNLDLESCMIVRRLIAGLIQGDKAVLVTCSTLEQALSISNRIFRLTDSSIAPIAMQEQMELSEPESGADNAEELAAESEESELREHTARLDKLMVKTEDKYVFVDPREICFIESIEGITHLYTKEVSLACAWTLAELENRLKRFRFYRCHRSYIVNLDCIAELIVWSRNSYSLVLSDEKKSRIPLSKGKFDELKTIVGL</sequence>
<dbReference type="InterPro" id="IPR012046">
    <property type="entry name" value="LytTR_ABC"/>
</dbReference>
<feature type="region of interest" description="Disordered" evidence="1">
    <location>
        <begin position="214"/>
        <end position="237"/>
    </location>
</feature>
<dbReference type="InterPro" id="IPR046947">
    <property type="entry name" value="LytR-like"/>
</dbReference>
<dbReference type="EMBL" id="CAKMMF010000005">
    <property type="protein sequence ID" value="CAH1198775.1"/>
    <property type="molecule type" value="Genomic_DNA"/>
</dbReference>
<dbReference type="Pfam" id="PF04397">
    <property type="entry name" value="LytTR"/>
    <property type="match status" value="1"/>
</dbReference>
<protein>
    <recommendedName>
        <fullName evidence="6">Transcriptional regulator, LytTR family</fullName>
    </recommendedName>
</protein>
<accession>A0ABN8G7J0</accession>
<proteinExistence type="predicted"/>
<dbReference type="PANTHER" id="PTHR37299">
    <property type="entry name" value="TRANSCRIPTIONAL REGULATOR-RELATED"/>
    <property type="match status" value="1"/>
</dbReference>